<evidence type="ECO:0000313" key="2">
    <source>
        <dbReference type="Proteomes" id="UP000003980"/>
    </source>
</evidence>
<dbReference type="EMBL" id="JH597761">
    <property type="protein sequence ID" value="EHP70938.1"/>
    <property type="molecule type" value="Genomic_DNA"/>
</dbReference>
<keyword evidence="2" id="KW-1185">Reference proteome</keyword>
<sequence>MALEDLRNASALLRFSSPTSSLTTLVTVKIAR</sequence>
<protein>
    <submittedName>
        <fullName evidence="1">Uncharacterized protein</fullName>
    </submittedName>
</protein>
<reference evidence="1 2" key="1">
    <citation type="submission" date="2012-01" db="EMBL/GenBank/DDBJ databases">
        <title>Improved High-Quality Draft sequence of Metallosphaera yellowstonensis MK1.</title>
        <authorList>
            <consortium name="US DOE Joint Genome Institute"/>
            <person name="Lucas S."/>
            <person name="Han J."/>
            <person name="Cheng J.-F."/>
            <person name="Goodwin L."/>
            <person name="Pitluck S."/>
            <person name="Peters L."/>
            <person name="Teshima H."/>
            <person name="Detter J.C."/>
            <person name="Han C."/>
            <person name="Tapia R."/>
            <person name="Land M."/>
            <person name="Hauser L."/>
            <person name="Kyrpides N."/>
            <person name="Kozubal M."/>
            <person name="Macur R.E."/>
            <person name="Jay Z."/>
            <person name="Inskeep W."/>
            <person name="Woyke T."/>
        </authorList>
    </citation>
    <scope>NUCLEOTIDE SEQUENCE [LARGE SCALE GENOMIC DNA]</scope>
    <source>
        <strain evidence="1 2">MK1</strain>
    </source>
</reference>
<proteinExistence type="predicted"/>
<dbReference type="AlphaFoldDB" id="H2C443"/>
<accession>H2C443</accession>
<dbReference type="Proteomes" id="UP000003980">
    <property type="component" value="Unassembled WGS sequence"/>
</dbReference>
<dbReference type="HOGENOM" id="CLU_220884_0_0_2"/>
<evidence type="ECO:0000313" key="1">
    <source>
        <dbReference type="EMBL" id="EHP70938.1"/>
    </source>
</evidence>
<gene>
    <name evidence="1" type="ORF">MetMK1DRAFT_00014420</name>
</gene>
<name>H2C443_9CREN</name>
<organism evidence="1 2">
    <name type="scientific">Metallosphaera yellowstonensis MK1</name>
    <dbReference type="NCBI Taxonomy" id="671065"/>
    <lineage>
        <taxon>Archaea</taxon>
        <taxon>Thermoproteota</taxon>
        <taxon>Thermoprotei</taxon>
        <taxon>Sulfolobales</taxon>
        <taxon>Sulfolobaceae</taxon>
        <taxon>Metallosphaera</taxon>
    </lineage>
</organism>